<dbReference type="EMBL" id="CAJVCH010525905">
    <property type="protein sequence ID" value="CAG7822263.1"/>
    <property type="molecule type" value="Genomic_DNA"/>
</dbReference>
<sequence length="112" mass="12793">KNVEIVPESWVNSTETLSRFPPKVTLALRNQIQSLIPPKPGWEEFPAIVKHKCATYSGANKCANELMEKDDLESDWTETESVGIWTRNMVPQQLFAVNLLMLLRRVSLKNPQ</sequence>
<dbReference type="Proteomes" id="UP000708208">
    <property type="component" value="Unassembled WGS sequence"/>
</dbReference>
<reference evidence="1" key="1">
    <citation type="submission" date="2021-06" db="EMBL/GenBank/DDBJ databases">
        <authorList>
            <person name="Hodson N. C."/>
            <person name="Mongue J. A."/>
            <person name="Jaron S. K."/>
        </authorList>
    </citation>
    <scope>NUCLEOTIDE SEQUENCE</scope>
</reference>
<proteinExistence type="predicted"/>
<dbReference type="OrthoDB" id="10069532at2759"/>
<evidence type="ECO:0000313" key="1">
    <source>
        <dbReference type="EMBL" id="CAG7822263.1"/>
    </source>
</evidence>
<gene>
    <name evidence="1" type="ORF">AFUS01_LOCUS32546</name>
</gene>
<protein>
    <submittedName>
        <fullName evidence="1">Uncharacterized protein</fullName>
    </submittedName>
</protein>
<accession>A0A8J2KW37</accession>
<keyword evidence="2" id="KW-1185">Reference proteome</keyword>
<name>A0A8J2KW37_9HEXA</name>
<dbReference type="AlphaFoldDB" id="A0A8J2KW37"/>
<feature type="non-terminal residue" evidence="1">
    <location>
        <position position="1"/>
    </location>
</feature>
<evidence type="ECO:0000313" key="2">
    <source>
        <dbReference type="Proteomes" id="UP000708208"/>
    </source>
</evidence>
<comment type="caution">
    <text evidence="1">The sequence shown here is derived from an EMBL/GenBank/DDBJ whole genome shotgun (WGS) entry which is preliminary data.</text>
</comment>
<organism evidence="1 2">
    <name type="scientific">Allacma fusca</name>
    <dbReference type="NCBI Taxonomy" id="39272"/>
    <lineage>
        <taxon>Eukaryota</taxon>
        <taxon>Metazoa</taxon>
        <taxon>Ecdysozoa</taxon>
        <taxon>Arthropoda</taxon>
        <taxon>Hexapoda</taxon>
        <taxon>Collembola</taxon>
        <taxon>Symphypleona</taxon>
        <taxon>Sminthuridae</taxon>
        <taxon>Allacma</taxon>
    </lineage>
</organism>